<name>A0ABW8ZXF4_9BURK</name>
<evidence type="ECO:0000313" key="2">
    <source>
        <dbReference type="Proteomes" id="UP001629249"/>
    </source>
</evidence>
<protein>
    <submittedName>
        <fullName evidence="1">DUF3717 domain-containing protein</fullName>
    </submittedName>
</protein>
<gene>
    <name evidence="1" type="ORF">PQR66_27495</name>
</gene>
<dbReference type="RefSeq" id="WP_408330579.1">
    <property type="nucleotide sequence ID" value="NZ_JAQQFH010000015.1"/>
</dbReference>
<organism evidence="1 2">
    <name type="scientific">Paraburkholderia agricolaris</name>
    <dbReference type="NCBI Taxonomy" id="2152888"/>
    <lineage>
        <taxon>Bacteria</taxon>
        <taxon>Pseudomonadati</taxon>
        <taxon>Pseudomonadota</taxon>
        <taxon>Betaproteobacteria</taxon>
        <taxon>Burkholderiales</taxon>
        <taxon>Burkholderiaceae</taxon>
        <taxon>Paraburkholderia</taxon>
    </lineage>
</organism>
<proteinExistence type="predicted"/>
<accession>A0ABW8ZXF4</accession>
<dbReference type="Proteomes" id="UP001629249">
    <property type="component" value="Unassembled WGS sequence"/>
</dbReference>
<dbReference type="EMBL" id="JAQQFN010000023">
    <property type="protein sequence ID" value="MFL9886814.1"/>
    <property type="molecule type" value="Genomic_DNA"/>
</dbReference>
<comment type="caution">
    <text evidence="1">The sequence shown here is derived from an EMBL/GenBank/DDBJ whole genome shotgun (WGS) entry which is preliminary data.</text>
</comment>
<reference evidence="1 2" key="1">
    <citation type="journal article" date="2024" name="Chem. Sci.">
        <title>Discovery of megapolipeptins by genome mining of a Burkholderiales bacteria collection.</title>
        <authorList>
            <person name="Paulo B.S."/>
            <person name="Recchia M.J.J."/>
            <person name="Lee S."/>
            <person name="Fergusson C.H."/>
            <person name="Romanowski S.B."/>
            <person name="Hernandez A."/>
            <person name="Krull N."/>
            <person name="Liu D.Y."/>
            <person name="Cavanagh H."/>
            <person name="Bos A."/>
            <person name="Gray C.A."/>
            <person name="Murphy B.T."/>
            <person name="Linington R.G."/>
            <person name="Eustaquio A.S."/>
        </authorList>
    </citation>
    <scope>NUCLEOTIDE SEQUENCE [LARGE SCALE GENOMIC DNA]</scope>
    <source>
        <strain evidence="1 2">RL16-012-BIC-B</strain>
    </source>
</reference>
<dbReference type="InterPro" id="IPR022191">
    <property type="entry name" value="DUF3717"/>
</dbReference>
<evidence type="ECO:0000313" key="1">
    <source>
        <dbReference type="EMBL" id="MFL9886814.1"/>
    </source>
</evidence>
<keyword evidence="2" id="KW-1185">Reference proteome</keyword>
<dbReference type="Pfam" id="PF12512">
    <property type="entry name" value="DUF3717"/>
    <property type="match status" value="1"/>
</dbReference>
<sequence>MNEQPAPLEEPHVTIVDVENAINVWRNRSPSPVSDDEPLILCTQARTLADLYGRMIVERRTSVPIAKITTAQILALAQAKP</sequence>